<reference evidence="10" key="2">
    <citation type="submission" date="2008-08" db="EMBL/GenBank/DDBJ databases">
        <authorList>
            <consortium name="Diatom Consortium"/>
            <person name="Grigoriev I."/>
            <person name="Grimwood J."/>
            <person name="Kuo A."/>
            <person name="Otillar R.P."/>
            <person name="Salamov A."/>
            <person name="Detter J.C."/>
            <person name="Lindquist E."/>
            <person name="Shapiro H."/>
            <person name="Lucas S."/>
            <person name="Glavina del Rio T."/>
            <person name="Pitluck S."/>
            <person name="Rokhsar D."/>
            <person name="Bowler C."/>
        </authorList>
    </citation>
    <scope>GENOME REANNOTATION</scope>
    <source>
        <strain evidence="10">CCAP 1055/1</strain>
    </source>
</reference>
<dbReference type="RefSeq" id="XP_002178295.1">
    <property type="nucleotide sequence ID" value="XM_002178259.1"/>
</dbReference>
<feature type="region of interest" description="Disordered" evidence="7">
    <location>
        <begin position="186"/>
        <end position="227"/>
    </location>
</feature>
<evidence type="ECO:0000256" key="3">
    <source>
        <dbReference type="ARBA" id="ARBA00022664"/>
    </source>
</evidence>
<evidence type="ECO:0000313" key="10">
    <source>
        <dbReference type="Proteomes" id="UP000000759"/>
    </source>
</evidence>
<evidence type="ECO:0000256" key="7">
    <source>
        <dbReference type="SAM" id="MobiDB-lite"/>
    </source>
</evidence>
<feature type="region of interest" description="Disordered" evidence="7">
    <location>
        <begin position="243"/>
        <end position="262"/>
    </location>
</feature>
<dbReference type="eggNOG" id="KOG2184">
    <property type="taxonomic scope" value="Eukaryota"/>
</dbReference>
<dbReference type="EMBL" id="CM000607">
    <property type="protein sequence ID" value="EEC49960.1"/>
    <property type="molecule type" value="Genomic_DNA"/>
</dbReference>
<evidence type="ECO:0000256" key="6">
    <source>
        <dbReference type="ARBA" id="ARBA00023242"/>
    </source>
</evidence>
<dbReference type="SMART" id="SM00443">
    <property type="entry name" value="G_patch"/>
    <property type="match status" value="1"/>
</dbReference>
<keyword evidence="6" id="KW-0539">Nucleus</keyword>
<dbReference type="GO" id="GO:0071008">
    <property type="term" value="C:U2-type post-mRNA release spliceosomal complex"/>
    <property type="evidence" value="ECO:0007669"/>
    <property type="project" value="TreeGrafter"/>
</dbReference>
<evidence type="ECO:0000256" key="5">
    <source>
        <dbReference type="ARBA" id="ARBA00023187"/>
    </source>
</evidence>
<evidence type="ECO:0000256" key="2">
    <source>
        <dbReference type="ARBA" id="ARBA00010900"/>
    </source>
</evidence>
<dbReference type="InParanoid" id="B7FUC1"/>
<dbReference type="PROSITE" id="PS50174">
    <property type="entry name" value="G_PATCH"/>
    <property type="match status" value="1"/>
</dbReference>
<dbReference type="InterPro" id="IPR022159">
    <property type="entry name" value="STIP/TFIP11_N"/>
</dbReference>
<dbReference type="Proteomes" id="UP000000759">
    <property type="component" value="Chromosome 4"/>
</dbReference>
<gene>
    <name evidence="9" type="ORF">PHATRDRAFT_44502</name>
</gene>
<proteinExistence type="inferred from homology"/>
<dbReference type="GO" id="GO:0003676">
    <property type="term" value="F:nucleic acid binding"/>
    <property type="evidence" value="ECO:0007669"/>
    <property type="project" value="InterPro"/>
</dbReference>
<reference evidence="9 10" key="1">
    <citation type="journal article" date="2008" name="Nature">
        <title>The Phaeodactylum genome reveals the evolutionary history of diatom genomes.</title>
        <authorList>
            <person name="Bowler C."/>
            <person name="Allen A.E."/>
            <person name="Badger J.H."/>
            <person name="Grimwood J."/>
            <person name="Jabbari K."/>
            <person name="Kuo A."/>
            <person name="Maheswari U."/>
            <person name="Martens C."/>
            <person name="Maumus F."/>
            <person name="Otillar R.P."/>
            <person name="Rayko E."/>
            <person name="Salamov A."/>
            <person name="Vandepoele K."/>
            <person name="Beszteri B."/>
            <person name="Gruber A."/>
            <person name="Heijde M."/>
            <person name="Katinka M."/>
            <person name="Mock T."/>
            <person name="Valentin K."/>
            <person name="Verret F."/>
            <person name="Berges J.A."/>
            <person name="Brownlee C."/>
            <person name="Cadoret J.P."/>
            <person name="Chiovitti A."/>
            <person name="Choi C.J."/>
            <person name="Coesel S."/>
            <person name="De Martino A."/>
            <person name="Detter J.C."/>
            <person name="Durkin C."/>
            <person name="Falciatore A."/>
            <person name="Fournet J."/>
            <person name="Haruta M."/>
            <person name="Huysman M.J."/>
            <person name="Jenkins B.D."/>
            <person name="Jiroutova K."/>
            <person name="Jorgensen R.E."/>
            <person name="Joubert Y."/>
            <person name="Kaplan A."/>
            <person name="Kroger N."/>
            <person name="Kroth P.G."/>
            <person name="La Roche J."/>
            <person name="Lindquist E."/>
            <person name="Lommer M."/>
            <person name="Martin-Jezequel V."/>
            <person name="Lopez P.J."/>
            <person name="Lucas S."/>
            <person name="Mangogna M."/>
            <person name="McGinnis K."/>
            <person name="Medlin L.K."/>
            <person name="Montsant A."/>
            <person name="Oudot-Le Secq M.P."/>
            <person name="Napoli C."/>
            <person name="Obornik M."/>
            <person name="Parker M.S."/>
            <person name="Petit J.L."/>
            <person name="Porcel B.M."/>
            <person name="Poulsen N."/>
            <person name="Robison M."/>
            <person name="Rychlewski L."/>
            <person name="Rynearson T.A."/>
            <person name="Schmutz J."/>
            <person name="Shapiro H."/>
            <person name="Siaut M."/>
            <person name="Stanley M."/>
            <person name="Sussman M.R."/>
            <person name="Taylor A.R."/>
            <person name="Vardi A."/>
            <person name="von Dassow P."/>
            <person name="Vyverman W."/>
            <person name="Willis A."/>
            <person name="Wyrwicz L.S."/>
            <person name="Rokhsar D.S."/>
            <person name="Weissenbach J."/>
            <person name="Armbrust E.V."/>
            <person name="Green B.R."/>
            <person name="Van de Peer Y."/>
            <person name="Grigoriev I.V."/>
        </authorList>
    </citation>
    <scope>NUCLEOTIDE SEQUENCE [LARGE SCALE GENOMIC DNA]</scope>
    <source>
        <strain evidence="9 10">CCAP 1055/1</strain>
    </source>
</reference>
<comment type="subcellular location">
    <subcellularLocation>
        <location evidence="1">Nucleus</location>
    </subcellularLocation>
</comment>
<organism evidence="9 10">
    <name type="scientific">Phaeodactylum tricornutum (strain CCAP 1055/1)</name>
    <dbReference type="NCBI Taxonomy" id="556484"/>
    <lineage>
        <taxon>Eukaryota</taxon>
        <taxon>Sar</taxon>
        <taxon>Stramenopiles</taxon>
        <taxon>Ochrophyta</taxon>
        <taxon>Bacillariophyta</taxon>
        <taxon>Bacillariophyceae</taxon>
        <taxon>Bacillariophycidae</taxon>
        <taxon>Naviculales</taxon>
        <taxon>Phaeodactylaceae</taxon>
        <taxon>Phaeodactylum</taxon>
    </lineage>
</organism>
<dbReference type="InterPro" id="IPR000467">
    <property type="entry name" value="G_patch_dom"/>
</dbReference>
<evidence type="ECO:0000256" key="4">
    <source>
        <dbReference type="ARBA" id="ARBA00022728"/>
    </source>
</evidence>
<dbReference type="Pfam" id="PF01585">
    <property type="entry name" value="G-patch"/>
    <property type="match status" value="1"/>
</dbReference>
<evidence type="ECO:0000256" key="1">
    <source>
        <dbReference type="ARBA" id="ARBA00004123"/>
    </source>
</evidence>
<feature type="compositionally biased region" description="Polar residues" evidence="7">
    <location>
        <begin position="107"/>
        <end position="126"/>
    </location>
</feature>
<dbReference type="GeneID" id="7197772"/>
<dbReference type="PANTHER" id="PTHR23329:SF1">
    <property type="entry name" value="TUFTELIN-INTERACTING PROTEIN 11"/>
    <property type="match status" value="1"/>
</dbReference>
<evidence type="ECO:0000313" key="9">
    <source>
        <dbReference type="EMBL" id="EEC49960.1"/>
    </source>
</evidence>
<dbReference type="Pfam" id="PF07842">
    <property type="entry name" value="GCFC"/>
    <property type="match status" value="1"/>
</dbReference>
<dbReference type="PaxDb" id="2850-Phatr44502"/>
<dbReference type="KEGG" id="pti:PHATRDRAFT_44502"/>
<protein>
    <recommendedName>
        <fullName evidence="8">G-patch domain-containing protein</fullName>
    </recommendedName>
</protein>
<name>B7FUC1_PHATC</name>
<dbReference type="STRING" id="556484.B7FUC1"/>
<keyword evidence="3" id="KW-0507">mRNA processing</keyword>
<sequence length="991" mass="111739">MSDSEEGLHDASSDDGMEKLPKLYRASWNSGSEMDDEPTTRRRRTKDEATYGIFMDDSGDDEKGARGHKSRKRSNREQSHKKTINCEHGPPMFISGKSEDPAPFPPTVSNETQTKTVLKSQKGTTEMGSETLAFIQTAEEQKLQAQREAADQEFQKLLLLARAKKGITRLQHRIDSEVPAAGLETSERDPNTFFTGDDRPTGLGFGKRERVSKPPPKRDPNLGAWEKHTKGIGMKLLSKMGYSGSGGLGSKKRKRDSSLSRPVEVKVRPANLGLGFGGFKEATKLKSIRKTEVEANGVEFSENMGTVRLDMHSSSIPSNAQTSLLPSTNDLLKEQSWRKVGRGATKNKFKQKTVPYEDILKKINTGPAVILDLRGPGAAKTTDSGLPKDLQLADELLYNMTLLRNTYENKLYSSLYFVNSTKRKLESLQSDIQSIDERRILANDRADKLIRLVDLLKEMQILFEDGIDRNESQIQGLILEIDAIFTVEEKESLQILNLILPSLVGDLVSSKMEHWHPLREETKSAANLIRSLLSISGLANSNSTHLQSENTALQKIVLINYIIPRVQKSFQSPQWDPARDTEIALRFYETFQSILMDTFIIEDQENYNKPGKGSDDQVFPMIHVDKGAAVIDLIRDKLIYDSVYPKLMRSINAWKPLLHDDRLANPLDRFVLPWVPLLDHRSLLPTLVSDCKKKLRNGLSFMQKQLSDDLQFTKASMELLSPWTGVLKVESLQSMVSHLVAPRLGSYIRNSTIERGPDRPSNLALKVVNKLNCTGLLANLESLTLVEELLVRWSQSMHQWLEGASHTERQDLIKTYLVWRNGILFPVPSDGKNIFDASCYLFRRDETLCRIFFSIASMFKTAKDERFAEFYPPAVNYRTALARRVVEDRRKAADDLTRLENTGDISIDTRVRLNRKGLVPTFRDVVEQYATERGILFQPRLGHGSKKDGKQVFLFGDAPIYMDANVIYVFASGDWRPISLGDLEAKITGSA</sequence>
<comment type="similarity">
    <text evidence="2">Belongs to the TFP11/STIP family.</text>
</comment>
<accession>B7FUC1</accession>
<dbReference type="OMA" id="RALQKWH"/>
<dbReference type="HOGENOM" id="CLU_301587_0_0_1"/>
<keyword evidence="10" id="KW-1185">Reference proteome</keyword>
<dbReference type="OrthoDB" id="29523at2759"/>
<dbReference type="Pfam" id="PF12457">
    <property type="entry name" value="TIP_N"/>
    <property type="match status" value="1"/>
</dbReference>
<dbReference type="AlphaFoldDB" id="B7FUC1"/>
<feature type="domain" description="G-patch" evidence="8">
    <location>
        <begin position="229"/>
        <end position="279"/>
    </location>
</feature>
<dbReference type="GO" id="GO:0000390">
    <property type="term" value="P:spliceosomal complex disassembly"/>
    <property type="evidence" value="ECO:0007669"/>
    <property type="project" value="InterPro"/>
</dbReference>
<dbReference type="PANTHER" id="PTHR23329">
    <property type="entry name" value="TUFTELIN-INTERACTING PROTEIN 11-RELATED"/>
    <property type="match status" value="1"/>
</dbReference>
<evidence type="ECO:0000259" key="8">
    <source>
        <dbReference type="PROSITE" id="PS50174"/>
    </source>
</evidence>
<feature type="compositionally biased region" description="Basic and acidic residues" evidence="7">
    <location>
        <begin position="1"/>
        <end position="21"/>
    </location>
</feature>
<keyword evidence="5" id="KW-0508">mRNA splicing</keyword>
<dbReference type="InterPro" id="IPR045211">
    <property type="entry name" value="TFP11/STIP/Ntr1"/>
</dbReference>
<dbReference type="InterPro" id="IPR022783">
    <property type="entry name" value="GCFC_dom"/>
</dbReference>
<feature type="region of interest" description="Disordered" evidence="7">
    <location>
        <begin position="1"/>
        <end position="126"/>
    </location>
</feature>
<keyword evidence="4" id="KW-0747">Spliceosome</keyword>